<sequence>MRLTPTSSELTDSSDAASSNVSGPLAAVLRGRSVSPRVDLLSGYIHHARLRGAPDGAYVPPLADAQTTRSHVLGAHNPYGPPPPHAVNVPPPLPPHAPYHPALPPGAYATNLWQRQPPGGQYPPQQFQVRHGPMHPHHAMAHRYAPYPQPPPYMAHPAAASYYVHPGVPPPPPPVPLPMYPGPGGSRIPWRRERRSKACLRCHTKKIKCEGEGPTCEGCKLTGSECQWVEMKKRGPKPKRDRDRAAVAATAAASAEAQDPDALVDPPDSAELRPGTPDPSHAAAHAAPEPPAGAADVAGLANGEAVDSDEDVPAVMTVKTATMEQALQRFHSDCVPGDLRDAVACFLEHLYPQFPIFHPATLVRRVAFGQIEPLLADALRLCTARIVARQPGLATDVGALRARLHRRLLAGVEQPSLDYVRAVLLSASLLEGDAQFLMYSSLAGLAASTAMRLGWQTLDLGRSIDEVPWEEWVDLEEKRRTFWCVYQLDSHHGLLSDRPVTVAKTHIFISTPGPDPAWDEIGAPQSTRCPTLHQPDMRRDVAVRTGALTHAFIEHCNLAAIKARLSEFLWEARADVYVPPGDGGWSSGIPFMPLIHAQARGDGATRPVRALADYPEFRQLHSALHEWSAGL</sequence>
<name>A0ACC1KXD8_9FUNG</name>
<keyword evidence="2" id="KW-1185">Reference proteome</keyword>
<evidence type="ECO:0000313" key="1">
    <source>
        <dbReference type="EMBL" id="KAJ2796476.1"/>
    </source>
</evidence>
<reference evidence="1" key="1">
    <citation type="submission" date="2022-07" db="EMBL/GenBank/DDBJ databases">
        <title>Phylogenomic reconstructions and comparative analyses of Kickxellomycotina fungi.</title>
        <authorList>
            <person name="Reynolds N.K."/>
            <person name="Stajich J.E."/>
            <person name="Barry K."/>
            <person name="Grigoriev I.V."/>
            <person name="Crous P."/>
            <person name="Smith M.E."/>
        </authorList>
    </citation>
    <scope>NUCLEOTIDE SEQUENCE</scope>
    <source>
        <strain evidence="1">BCRC 34780</strain>
    </source>
</reference>
<feature type="non-terminal residue" evidence="1">
    <location>
        <position position="631"/>
    </location>
</feature>
<gene>
    <name evidence="1" type="ORF">H4R21_004699</name>
</gene>
<accession>A0ACC1KXD8</accession>
<comment type="caution">
    <text evidence="1">The sequence shown here is derived from an EMBL/GenBank/DDBJ whole genome shotgun (WGS) entry which is preliminary data.</text>
</comment>
<proteinExistence type="predicted"/>
<dbReference type="EMBL" id="JANBUN010001863">
    <property type="protein sequence ID" value="KAJ2796476.1"/>
    <property type="molecule type" value="Genomic_DNA"/>
</dbReference>
<evidence type="ECO:0000313" key="2">
    <source>
        <dbReference type="Proteomes" id="UP001140087"/>
    </source>
</evidence>
<organism evidence="1 2">
    <name type="scientific">Coemansia helicoidea</name>
    <dbReference type="NCBI Taxonomy" id="1286919"/>
    <lineage>
        <taxon>Eukaryota</taxon>
        <taxon>Fungi</taxon>
        <taxon>Fungi incertae sedis</taxon>
        <taxon>Zoopagomycota</taxon>
        <taxon>Kickxellomycotina</taxon>
        <taxon>Kickxellomycetes</taxon>
        <taxon>Kickxellales</taxon>
        <taxon>Kickxellaceae</taxon>
        <taxon>Coemansia</taxon>
    </lineage>
</organism>
<protein>
    <submittedName>
        <fullName evidence="1">Uncharacterized protein</fullName>
    </submittedName>
</protein>
<dbReference type="Proteomes" id="UP001140087">
    <property type="component" value="Unassembled WGS sequence"/>
</dbReference>